<organism evidence="2 3">
    <name type="scientific">Elysia crispata</name>
    <name type="common">lettuce slug</name>
    <dbReference type="NCBI Taxonomy" id="231223"/>
    <lineage>
        <taxon>Eukaryota</taxon>
        <taxon>Metazoa</taxon>
        <taxon>Spiralia</taxon>
        <taxon>Lophotrochozoa</taxon>
        <taxon>Mollusca</taxon>
        <taxon>Gastropoda</taxon>
        <taxon>Heterobranchia</taxon>
        <taxon>Euthyneura</taxon>
        <taxon>Panpulmonata</taxon>
        <taxon>Sacoglossa</taxon>
        <taxon>Placobranchoidea</taxon>
        <taxon>Plakobranchidae</taxon>
        <taxon>Elysia</taxon>
    </lineage>
</organism>
<dbReference type="AlphaFoldDB" id="A0AAE1BCT1"/>
<dbReference type="Proteomes" id="UP001283361">
    <property type="component" value="Unassembled WGS sequence"/>
</dbReference>
<protein>
    <submittedName>
        <fullName evidence="2">Uncharacterized protein</fullName>
    </submittedName>
</protein>
<dbReference type="EMBL" id="JAWDGP010000090">
    <property type="protein sequence ID" value="KAK3803763.1"/>
    <property type="molecule type" value="Genomic_DNA"/>
</dbReference>
<keyword evidence="3" id="KW-1185">Reference proteome</keyword>
<accession>A0AAE1BCT1</accession>
<name>A0AAE1BCT1_9GAST</name>
<evidence type="ECO:0000313" key="2">
    <source>
        <dbReference type="EMBL" id="KAK3803763.1"/>
    </source>
</evidence>
<reference evidence="2" key="1">
    <citation type="journal article" date="2023" name="G3 (Bethesda)">
        <title>A reference genome for the long-term kleptoplast-retaining sea slug Elysia crispata morphotype clarki.</title>
        <authorList>
            <person name="Eastman K.E."/>
            <person name="Pendleton A.L."/>
            <person name="Shaikh M.A."/>
            <person name="Suttiyut T."/>
            <person name="Ogas R."/>
            <person name="Tomko P."/>
            <person name="Gavelis G."/>
            <person name="Widhalm J.R."/>
            <person name="Wisecaver J.H."/>
        </authorList>
    </citation>
    <scope>NUCLEOTIDE SEQUENCE</scope>
    <source>
        <strain evidence="2">ECLA1</strain>
    </source>
</reference>
<evidence type="ECO:0000313" key="3">
    <source>
        <dbReference type="Proteomes" id="UP001283361"/>
    </source>
</evidence>
<proteinExistence type="predicted"/>
<evidence type="ECO:0000313" key="1">
    <source>
        <dbReference type="EMBL" id="KAK3774642.1"/>
    </source>
</evidence>
<comment type="caution">
    <text evidence="2">The sequence shown here is derived from an EMBL/GenBank/DDBJ whole genome shotgun (WGS) entry which is preliminary data.</text>
</comment>
<sequence>MNRVFKVGETNLCSCGEAAETAEHVLQNCQTYDALRQSIWNEAVDMTTKLYGPPHELERTAAFIAKAGIAV</sequence>
<dbReference type="EMBL" id="JAWDGP010003399">
    <property type="protein sequence ID" value="KAK3774642.1"/>
    <property type="molecule type" value="Genomic_DNA"/>
</dbReference>
<gene>
    <name evidence="1" type="ORF">RRG08_035070</name>
    <name evidence="2" type="ORF">RRG08_052936</name>
</gene>